<dbReference type="InterPro" id="IPR006015">
    <property type="entry name" value="Universal_stress_UspA"/>
</dbReference>
<dbReference type="PANTHER" id="PTHR46268:SF6">
    <property type="entry name" value="UNIVERSAL STRESS PROTEIN UP12"/>
    <property type="match status" value="1"/>
</dbReference>
<dbReference type="PANTHER" id="PTHR46268">
    <property type="entry name" value="STRESS RESPONSE PROTEIN NHAX"/>
    <property type="match status" value="1"/>
</dbReference>
<keyword evidence="4" id="KW-1185">Reference proteome</keyword>
<dbReference type="InterPro" id="IPR006016">
    <property type="entry name" value="UspA"/>
</dbReference>
<evidence type="ECO:0000313" key="4">
    <source>
        <dbReference type="Proteomes" id="UP000003179"/>
    </source>
</evidence>
<comment type="caution">
    <text evidence="3">The sequence shown here is derived from an EMBL/GenBank/DDBJ whole genome shotgun (WGS) entry which is preliminary data.</text>
</comment>
<dbReference type="EMBL" id="ADZU01000034">
    <property type="protein sequence ID" value="EFS91655.1"/>
    <property type="molecule type" value="Genomic_DNA"/>
</dbReference>
<dbReference type="Gene3D" id="3.40.50.620">
    <property type="entry name" value="HUPs"/>
    <property type="match status" value="2"/>
</dbReference>
<organism evidence="3 4">
    <name type="scientific">Cutibacterium modestum HL044PA1</name>
    <dbReference type="NCBI Taxonomy" id="765109"/>
    <lineage>
        <taxon>Bacteria</taxon>
        <taxon>Bacillati</taxon>
        <taxon>Actinomycetota</taxon>
        <taxon>Actinomycetes</taxon>
        <taxon>Propionibacteriales</taxon>
        <taxon>Propionibacteriaceae</taxon>
        <taxon>Cutibacterium</taxon>
        <taxon>Cutibacterium modestum</taxon>
    </lineage>
</organism>
<proteinExistence type="inferred from homology"/>
<evidence type="ECO:0000259" key="2">
    <source>
        <dbReference type="Pfam" id="PF00582"/>
    </source>
</evidence>
<feature type="domain" description="UspA" evidence="2">
    <location>
        <begin position="28"/>
        <end position="163"/>
    </location>
</feature>
<dbReference type="InterPro" id="IPR014729">
    <property type="entry name" value="Rossmann-like_a/b/a_fold"/>
</dbReference>
<name>A0ABP2K6K2_9ACTN</name>
<gene>
    <name evidence="3" type="ORF">HMPREF9607_02162</name>
</gene>
<dbReference type="Pfam" id="PF00582">
    <property type="entry name" value="Usp"/>
    <property type="match status" value="2"/>
</dbReference>
<feature type="domain" description="UspA" evidence="2">
    <location>
        <begin position="176"/>
        <end position="298"/>
    </location>
</feature>
<evidence type="ECO:0000313" key="3">
    <source>
        <dbReference type="EMBL" id="EFS91655.1"/>
    </source>
</evidence>
<evidence type="ECO:0000256" key="1">
    <source>
        <dbReference type="ARBA" id="ARBA00008791"/>
    </source>
</evidence>
<comment type="similarity">
    <text evidence="1">Belongs to the universal stress protein A family.</text>
</comment>
<sequence length="299" mass="31154">MTRANAFDVSLRRTTMTDDRTSSKARRTTVIVGVDGSEDGLRAARYAAGSAIRRDADLIVLHAVDDAAVAGAWGVVYDPTALQDAGQVVVDDAIHVATEQGMDPDRISGEVVLGNPAAILADRSVDAQLVVVGRRATSGLERMFVGSTSVAVAGMSAAPVVVISRASTPEPTGGKKRVAVAVGPQSEGTAAVGFGFAEAHHRDCKLLAVTVPGDDSEKVHDEALKRLNEIVKPLADEHPNVAIETRVLSGEPVDALVDLSDDVDLLVIGMKKHPILGWTAGGVSRGIMAHAQSPLAICH</sequence>
<reference evidence="3" key="1">
    <citation type="submission" date="2010-08" db="EMBL/GenBank/DDBJ databases">
        <authorList>
            <person name="Weinstock G."/>
            <person name="Sodergren E."/>
            <person name="Clifton S."/>
            <person name="Fulton L."/>
            <person name="Fulton B."/>
            <person name="Courtney L."/>
            <person name="Fronick C."/>
            <person name="Harrison M."/>
            <person name="Strong C."/>
            <person name="Farmer C."/>
            <person name="Delahaunty K."/>
            <person name="Markovic C."/>
            <person name="Hall O."/>
            <person name="Minx P."/>
            <person name="Tomlinson C."/>
            <person name="Mitreva M."/>
            <person name="Hou S."/>
            <person name="Chen J."/>
            <person name="Wollam A."/>
            <person name="Pepin K.H."/>
            <person name="Johnson M."/>
            <person name="Bhonagiri V."/>
            <person name="Zhang X."/>
            <person name="Suruliraj S."/>
            <person name="Warren W."/>
            <person name="Chinwalla A."/>
            <person name="Mardis E.R."/>
            <person name="Wilson R.K."/>
        </authorList>
    </citation>
    <scope>NUCLEOTIDE SEQUENCE [LARGE SCALE GENOMIC DNA]</scope>
    <source>
        <strain evidence="3">HL044PA1</strain>
    </source>
</reference>
<accession>A0ABP2K6K2</accession>
<protein>
    <submittedName>
        <fullName evidence="3">Universal stress family protein</fullName>
    </submittedName>
</protein>
<dbReference type="PRINTS" id="PR01438">
    <property type="entry name" value="UNVRSLSTRESS"/>
</dbReference>
<dbReference type="Proteomes" id="UP000003179">
    <property type="component" value="Unassembled WGS sequence"/>
</dbReference>
<dbReference type="SUPFAM" id="SSF52402">
    <property type="entry name" value="Adenine nucleotide alpha hydrolases-like"/>
    <property type="match status" value="2"/>
</dbReference>